<evidence type="ECO:0000256" key="11">
    <source>
        <dbReference type="SAM" id="Phobius"/>
    </source>
</evidence>
<name>A0A8E0S516_9TREM</name>
<dbReference type="Gene3D" id="2.60.40.60">
    <property type="entry name" value="Cadherins"/>
    <property type="match status" value="7"/>
</dbReference>
<feature type="domain" description="Cadherin" evidence="13">
    <location>
        <begin position="89"/>
        <end position="208"/>
    </location>
</feature>
<keyword evidence="2 11" id="KW-0812">Transmembrane</keyword>
<organism evidence="14 15">
    <name type="scientific">Fasciolopsis buskii</name>
    <dbReference type="NCBI Taxonomy" id="27845"/>
    <lineage>
        <taxon>Eukaryota</taxon>
        <taxon>Metazoa</taxon>
        <taxon>Spiralia</taxon>
        <taxon>Lophotrochozoa</taxon>
        <taxon>Platyhelminthes</taxon>
        <taxon>Trematoda</taxon>
        <taxon>Digenea</taxon>
        <taxon>Plagiorchiida</taxon>
        <taxon>Echinostomata</taxon>
        <taxon>Echinostomatoidea</taxon>
        <taxon>Fasciolidae</taxon>
        <taxon>Fasciolopsis</taxon>
    </lineage>
</organism>
<dbReference type="EMBL" id="LUCM01002812">
    <property type="protein sequence ID" value="KAA0196807.1"/>
    <property type="molecule type" value="Genomic_DNA"/>
</dbReference>
<protein>
    <submittedName>
        <fullName evidence="14">Protocadherin-1</fullName>
    </submittedName>
</protein>
<feature type="domain" description="Cadherin" evidence="13">
    <location>
        <begin position="226"/>
        <end position="380"/>
    </location>
</feature>
<feature type="domain" description="Cadherin" evidence="13">
    <location>
        <begin position="381"/>
        <end position="488"/>
    </location>
</feature>
<accession>A0A8E0S516</accession>
<dbReference type="OrthoDB" id="6252479at2759"/>
<evidence type="ECO:0000256" key="9">
    <source>
        <dbReference type="PROSITE-ProRule" id="PRU00043"/>
    </source>
</evidence>
<keyword evidence="5" id="KW-0130">Cell adhesion</keyword>
<feature type="domain" description="Cadherin" evidence="13">
    <location>
        <begin position="501"/>
        <end position="622"/>
    </location>
</feature>
<evidence type="ECO:0000256" key="12">
    <source>
        <dbReference type="SAM" id="SignalP"/>
    </source>
</evidence>
<evidence type="ECO:0000256" key="6">
    <source>
        <dbReference type="ARBA" id="ARBA00022989"/>
    </source>
</evidence>
<dbReference type="Proteomes" id="UP000728185">
    <property type="component" value="Unassembled WGS sequence"/>
</dbReference>
<keyword evidence="12" id="KW-0732">Signal</keyword>
<dbReference type="GO" id="GO:0005509">
    <property type="term" value="F:calcium ion binding"/>
    <property type="evidence" value="ECO:0007669"/>
    <property type="project" value="UniProtKB-UniRule"/>
</dbReference>
<keyword evidence="6 11" id="KW-1133">Transmembrane helix</keyword>
<keyword evidence="4 9" id="KW-0106">Calcium</keyword>
<gene>
    <name evidence="14" type="ORF">FBUS_01588</name>
</gene>
<sequence length="1164" mass="129489">MWFINLLVIALLMQTDSKPVVFAPEPKSYRMLEFPMNPFIPQTALFSGLKKLRVKMAEEEPIGREVANLRFFVTTSTHSGRDVRREDNFQIFNSEPQSQYFHLESNTGILRIARRIDRDQLCPTFRSCCPSPRLDEVIPSAAFDISPGAVDFAEFVNGGLGDVKDLGASTTQLPECRLDLNVRSDDQYTKIILVHVHIEDINDNAPVWPQYSGLTDTFIPKEIATNSRIMVVKLSENSLVDDSIALSPAYDADFGINGIVRYTLSPVIPEFTLQWSLDMMELGSRVDGIYSEMTNNLGNPAESDQIGARPSVEPAGFLESDYGAGQRHELRLVVKKLLDRETQAMYDFTLTAYDGGSPTRNASITLRVLITDANDNSPKFQKDTYMVELLENARPHTAVIQVVATDADEGLNGRIKYRFSSLTKPEFVRLFTLDSVTGWIHVQWEIDYELHKKIILTVEAVDSGTPPRASTCIVEIHVLDENDHAPEIRFEPAHLTNYALVPENEKPGRLVAVFTATDQDSGENGRVTCQLTEPQKWRFDTTDQIRVDSVLSDPMQSMFKLQQMHVPFSVMYKLTTASVFDRELTARILVWIVCSDFGQPPRNTTGSVSVRITDVNDERPKFARSNYYQSVREDTTLSAPVFTINATDDDEGENAQLAYWLTGPDAEFFEVNEKTGQVSIRRGLDRESRDLLTFQIHCSDRGTPALNASAEVIVTITDVNDNAPEIPGHVEFSVMENHTAAVPIGKIIFTDKDQGKNAEVSFALIQCFAHLPLNEEFQSAAWPPQEYPPRANFSAVKTSEMLYTFFIAKDGRIYLGHAKLDREKYPMYELMVRAEDHGVPRLSSTSVVKIHVLDVNDNAPRFIFPSSNNNTIYVARSAEPGTVVAQLHAIDDDLHENGRVTYELQEDRMVAAVKLFTLDPRTGQLRLRKSIDRVGHPALSAKNHATPNTSAADSNNSTDAVPGEQKVRPDTTTPIPSAYSLFVNAYDGGSPRLKTSTILRILFTPPFYPPTLHTDFVEHSADQTVSLAGTLPGSNRTRTAVIGRSPGRKNVWFGGGLSVGDDDMTGIGILLGLVIAVGLFVCFVLLIVTILLRQAHTFRQRRRLVNTLASSPKLAEAGSHSTASSLPKSTPPLVGQLVDAPLYTPFVNLYHPETGQAFLSVPRT</sequence>
<evidence type="ECO:0000256" key="4">
    <source>
        <dbReference type="ARBA" id="ARBA00022837"/>
    </source>
</evidence>
<dbReference type="Pfam" id="PF08266">
    <property type="entry name" value="Cadherin_2"/>
    <property type="match status" value="1"/>
</dbReference>
<feature type="domain" description="Cadherin" evidence="13">
    <location>
        <begin position="866"/>
        <end position="1007"/>
    </location>
</feature>
<feature type="region of interest" description="Disordered" evidence="10">
    <location>
        <begin position="937"/>
        <end position="973"/>
    </location>
</feature>
<dbReference type="PANTHER" id="PTHR24028:SF146">
    <property type="entry name" value="CADHERIN 96CB, ISOFORM D-RELATED"/>
    <property type="match status" value="1"/>
</dbReference>
<evidence type="ECO:0000256" key="10">
    <source>
        <dbReference type="SAM" id="MobiDB-lite"/>
    </source>
</evidence>
<dbReference type="CDD" id="cd11304">
    <property type="entry name" value="Cadherin_repeat"/>
    <property type="match status" value="7"/>
</dbReference>
<proteinExistence type="predicted"/>
<feature type="chain" id="PRO_5034223832" evidence="12">
    <location>
        <begin position="18"/>
        <end position="1164"/>
    </location>
</feature>
<evidence type="ECO:0000256" key="7">
    <source>
        <dbReference type="ARBA" id="ARBA00023136"/>
    </source>
</evidence>
<evidence type="ECO:0000256" key="5">
    <source>
        <dbReference type="ARBA" id="ARBA00022889"/>
    </source>
</evidence>
<evidence type="ECO:0000259" key="13">
    <source>
        <dbReference type="PROSITE" id="PS50268"/>
    </source>
</evidence>
<evidence type="ECO:0000256" key="8">
    <source>
        <dbReference type="ARBA" id="ARBA00023180"/>
    </source>
</evidence>
<dbReference type="InterPro" id="IPR015919">
    <property type="entry name" value="Cadherin-like_sf"/>
</dbReference>
<dbReference type="PROSITE" id="PS00232">
    <property type="entry name" value="CADHERIN_1"/>
    <property type="match status" value="5"/>
</dbReference>
<keyword evidence="15" id="KW-1185">Reference proteome</keyword>
<dbReference type="PANTHER" id="PTHR24028">
    <property type="entry name" value="CADHERIN-87A"/>
    <property type="match status" value="1"/>
</dbReference>
<feature type="compositionally biased region" description="Polar residues" evidence="10">
    <location>
        <begin position="943"/>
        <end position="959"/>
    </location>
</feature>
<evidence type="ECO:0000256" key="2">
    <source>
        <dbReference type="ARBA" id="ARBA00022692"/>
    </source>
</evidence>
<feature type="domain" description="Cadherin" evidence="13">
    <location>
        <begin position="623"/>
        <end position="726"/>
    </location>
</feature>
<dbReference type="Pfam" id="PF00028">
    <property type="entry name" value="Cadherin"/>
    <property type="match status" value="5"/>
</dbReference>
<dbReference type="SMART" id="SM00112">
    <property type="entry name" value="CA"/>
    <property type="match status" value="6"/>
</dbReference>
<dbReference type="GO" id="GO:0007156">
    <property type="term" value="P:homophilic cell adhesion via plasma membrane adhesion molecules"/>
    <property type="evidence" value="ECO:0007669"/>
    <property type="project" value="InterPro"/>
</dbReference>
<comment type="subcellular location">
    <subcellularLocation>
        <location evidence="1">Membrane</location>
        <topology evidence="1">Single-pass membrane protein</topology>
    </subcellularLocation>
</comment>
<dbReference type="SUPFAM" id="SSF49313">
    <property type="entry name" value="Cadherin-like"/>
    <property type="match status" value="6"/>
</dbReference>
<dbReference type="AlphaFoldDB" id="A0A8E0S516"/>
<evidence type="ECO:0000256" key="3">
    <source>
        <dbReference type="ARBA" id="ARBA00022737"/>
    </source>
</evidence>
<dbReference type="GO" id="GO:0005886">
    <property type="term" value="C:plasma membrane"/>
    <property type="evidence" value="ECO:0007669"/>
    <property type="project" value="InterPro"/>
</dbReference>
<feature type="signal peptide" evidence="12">
    <location>
        <begin position="1"/>
        <end position="17"/>
    </location>
</feature>
<feature type="domain" description="Cadherin" evidence="13">
    <location>
        <begin position="726"/>
        <end position="862"/>
    </location>
</feature>
<dbReference type="InterPro" id="IPR020894">
    <property type="entry name" value="Cadherin_CS"/>
</dbReference>
<keyword evidence="7 11" id="KW-0472">Membrane</keyword>
<evidence type="ECO:0000256" key="1">
    <source>
        <dbReference type="ARBA" id="ARBA00004167"/>
    </source>
</evidence>
<feature type="transmembrane region" description="Helical" evidence="11">
    <location>
        <begin position="1067"/>
        <end position="1092"/>
    </location>
</feature>
<keyword evidence="8" id="KW-0325">Glycoprotein</keyword>
<evidence type="ECO:0000313" key="15">
    <source>
        <dbReference type="Proteomes" id="UP000728185"/>
    </source>
</evidence>
<dbReference type="InterPro" id="IPR002126">
    <property type="entry name" value="Cadherin-like_dom"/>
</dbReference>
<dbReference type="InterPro" id="IPR050174">
    <property type="entry name" value="Protocadherin/Cadherin-CA"/>
</dbReference>
<reference evidence="14" key="1">
    <citation type="submission" date="2019-05" db="EMBL/GenBank/DDBJ databases">
        <title>Annotation for the trematode Fasciolopsis buski.</title>
        <authorList>
            <person name="Choi Y.-J."/>
        </authorList>
    </citation>
    <scope>NUCLEOTIDE SEQUENCE</scope>
    <source>
        <strain evidence="14">HT</strain>
        <tissue evidence="14">Whole worm</tissue>
    </source>
</reference>
<dbReference type="InterPro" id="IPR013164">
    <property type="entry name" value="Cadherin_N"/>
</dbReference>
<keyword evidence="3" id="KW-0677">Repeat</keyword>
<dbReference type="PROSITE" id="PS50268">
    <property type="entry name" value="CADHERIN_2"/>
    <property type="match status" value="7"/>
</dbReference>
<dbReference type="FunFam" id="2.60.40.60:FF:000020">
    <property type="entry name" value="Dachsous cadherin-related 1b"/>
    <property type="match status" value="2"/>
</dbReference>
<evidence type="ECO:0000313" key="14">
    <source>
        <dbReference type="EMBL" id="KAA0196807.1"/>
    </source>
</evidence>
<comment type="caution">
    <text evidence="14">The sequence shown here is derived from an EMBL/GenBank/DDBJ whole genome shotgun (WGS) entry which is preliminary data.</text>
</comment>
<dbReference type="PRINTS" id="PR00205">
    <property type="entry name" value="CADHERIN"/>
</dbReference>